<dbReference type="KEGG" id="oho:Oweho_2387"/>
<dbReference type="Proteomes" id="UP000005631">
    <property type="component" value="Chromosome"/>
</dbReference>
<name>G8R6D8_OWEHD</name>
<dbReference type="GO" id="GO:0006974">
    <property type="term" value="P:DNA damage response"/>
    <property type="evidence" value="ECO:0007669"/>
    <property type="project" value="TreeGrafter"/>
</dbReference>
<evidence type="ECO:0000313" key="3">
    <source>
        <dbReference type="Proteomes" id="UP000005631"/>
    </source>
</evidence>
<dbReference type="Gene3D" id="3.30.70.2970">
    <property type="entry name" value="Protein of unknown function (DUF541), domain 2"/>
    <property type="match status" value="1"/>
</dbReference>
<reference evidence="2 3" key="1">
    <citation type="journal article" date="2012" name="Stand. Genomic Sci.">
        <title>Genome sequence of the orange-pigmented seawater bacterium Owenweeksia hongkongensis type strain (UST20020801(T)).</title>
        <authorList>
            <person name="Riedel T."/>
            <person name="Held B."/>
            <person name="Nolan M."/>
            <person name="Lucas S."/>
            <person name="Lapidus A."/>
            <person name="Tice H."/>
            <person name="Del Rio T.G."/>
            <person name="Cheng J.F."/>
            <person name="Han C."/>
            <person name="Tapia R."/>
            <person name="Goodwin L.A."/>
            <person name="Pitluck S."/>
            <person name="Liolios K."/>
            <person name="Mavromatis K."/>
            <person name="Pagani I."/>
            <person name="Ivanova N."/>
            <person name="Mikhailova N."/>
            <person name="Pati A."/>
            <person name="Chen A."/>
            <person name="Palaniappan K."/>
            <person name="Rohde M."/>
            <person name="Tindall B.J."/>
            <person name="Detter J.C."/>
            <person name="Goker M."/>
            <person name="Woyke T."/>
            <person name="Bristow J."/>
            <person name="Eisen J.A."/>
            <person name="Markowitz V."/>
            <person name="Hugenholtz P."/>
            <person name="Klenk H.P."/>
            <person name="Kyrpides N.C."/>
        </authorList>
    </citation>
    <scope>NUCLEOTIDE SEQUENCE</scope>
    <source>
        <strain evidence="3">DSM 17368 / JCM 12287 / NRRL B-23963</strain>
    </source>
</reference>
<organism evidence="2 3">
    <name type="scientific">Owenweeksia hongkongensis (strain DSM 17368 / CIP 108786 / JCM 12287 / NRRL B-23963 / UST20020801)</name>
    <dbReference type="NCBI Taxonomy" id="926562"/>
    <lineage>
        <taxon>Bacteria</taxon>
        <taxon>Pseudomonadati</taxon>
        <taxon>Bacteroidota</taxon>
        <taxon>Flavobacteriia</taxon>
        <taxon>Flavobacteriales</taxon>
        <taxon>Owenweeksiaceae</taxon>
        <taxon>Owenweeksia</taxon>
    </lineage>
</organism>
<dbReference type="EMBL" id="CP003156">
    <property type="protein sequence ID" value="AEV33358.1"/>
    <property type="molecule type" value="Genomic_DNA"/>
</dbReference>
<feature type="signal peptide" evidence="1">
    <location>
        <begin position="1"/>
        <end position="28"/>
    </location>
</feature>
<evidence type="ECO:0000313" key="2">
    <source>
        <dbReference type="EMBL" id="AEV33358.1"/>
    </source>
</evidence>
<dbReference type="InterPro" id="IPR007497">
    <property type="entry name" value="SIMPL/DUF541"/>
</dbReference>
<dbReference type="Pfam" id="PF04402">
    <property type="entry name" value="SIMPL"/>
    <property type="match status" value="1"/>
</dbReference>
<dbReference type="Gene3D" id="3.30.110.170">
    <property type="entry name" value="Protein of unknown function (DUF541), domain 1"/>
    <property type="match status" value="1"/>
</dbReference>
<dbReference type="PANTHER" id="PTHR34387:SF2">
    <property type="entry name" value="SLR1258 PROTEIN"/>
    <property type="match status" value="1"/>
</dbReference>
<evidence type="ECO:0000256" key="1">
    <source>
        <dbReference type="SAM" id="SignalP"/>
    </source>
</evidence>
<dbReference type="STRING" id="926562.Oweho_2387"/>
<keyword evidence="3" id="KW-1185">Reference proteome</keyword>
<proteinExistence type="predicted"/>
<accession>G8R6D8</accession>
<dbReference type="OrthoDB" id="6021921at2"/>
<keyword evidence="1" id="KW-0732">Signal</keyword>
<protein>
    <recommendedName>
        <fullName evidence="4">Outer membrane protein</fullName>
    </recommendedName>
</protein>
<dbReference type="eggNOG" id="COG2968">
    <property type="taxonomic scope" value="Bacteria"/>
</dbReference>
<evidence type="ECO:0008006" key="4">
    <source>
        <dbReference type="Google" id="ProtNLM"/>
    </source>
</evidence>
<gene>
    <name evidence="2" type="ordered locus">Oweho_2387</name>
</gene>
<sequence>MKRNMLGRIVFQCIMGASLLMPAANLMAQDEPTSKKTSGTIAVSGSADMNIVADHVAIQIVADHTDANAREAYKMTTEEMSKAIAYLKKRDDIENIKTTQVMLYPRIRDYKSGAKEYNARQTLNFELKKLENYDEVMLSLIDMGINGVGNVQFKSTEEENYEEVLMRKAVQDARKKAVILASELGQEVGAAKVIDEQGNAGPYPMAEYKMAFSSDSSAGGGGPSVSPGTLKITKTVQIQFELK</sequence>
<feature type="chain" id="PRO_5003515698" description="Outer membrane protein" evidence="1">
    <location>
        <begin position="29"/>
        <end position="243"/>
    </location>
</feature>
<dbReference type="PANTHER" id="PTHR34387">
    <property type="entry name" value="SLR1258 PROTEIN"/>
    <property type="match status" value="1"/>
</dbReference>
<dbReference type="AlphaFoldDB" id="G8R6D8"/>
<dbReference type="HOGENOM" id="CLU_1141050_0_0_10"/>
<dbReference type="InterPro" id="IPR052022">
    <property type="entry name" value="26kDa_periplasmic_antigen"/>
</dbReference>
<dbReference type="RefSeq" id="WP_014202707.1">
    <property type="nucleotide sequence ID" value="NC_016599.1"/>
</dbReference>